<evidence type="ECO:0000313" key="2">
    <source>
        <dbReference type="Proteomes" id="UP000191056"/>
    </source>
</evidence>
<dbReference type="InterPro" id="IPR009665">
    <property type="entry name" value="YyaC"/>
</dbReference>
<accession>A0A1V4IWA9</accession>
<dbReference type="EMBL" id="MZGT01000014">
    <property type="protein sequence ID" value="OPJ64064.1"/>
    <property type="molecule type" value="Genomic_DNA"/>
</dbReference>
<proteinExistence type="predicted"/>
<dbReference type="SUPFAM" id="SSF53163">
    <property type="entry name" value="HybD-like"/>
    <property type="match status" value="1"/>
</dbReference>
<dbReference type="Proteomes" id="UP000191056">
    <property type="component" value="Unassembled WGS sequence"/>
</dbReference>
<dbReference type="STRING" id="225345.CLCHR_13180"/>
<dbReference type="Pfam" id="PF06866">
    <property type="entry name" value="DUF1256"/>
    <property type="match status" value="1"/>
</dbReference>
<sequence>MKPDINLKFNYNLTLEIKNYITENTVIVCIGTDKCIGDCLGPLVGTILTENFFPLPVYGTLSSPIHALNIDERLSEIQSNHPDASIIGVDACLGDEDDIGEIRIRNYAIHPGKGVGKELPEVGIASVIGIVDSSDNAEFFFSRSIRLSFIMDMAKIISRIFMEAYNLNRGQFPTI</sequence>
<evidence type="ECO:0008006" key="3">
    <source>
        <dbReference type="Google" id="ProtNLM"/>
    </source>
</evidence>
<dbReference type="InterPro" id="IPR023430">
    <property type="entry name" value="Pept_HybD-like_dom_sf"/>
</dbReference>
<evidence type="ECO:0000313" key="1">
    <source>
        <dbReference type="EMBL" id="OPJ64064.1"/>
    </source>
</evidence>
<comment type="caution">
    <text evidence="1">The sequence shown here is derived from an EMBL/GenBank/DDBJ whole genome shotgun (WGS) entry which is preliminary data.</text>
</comment>
<dbReference type="AlphaFoldDB" id="A0A1V4IWA9"/>
<name>A0A1V4IWA9_9CLOT</name>
<reference evidence="1 2" key="1">
    <citation type="submission" date="2017-03" db="EMBL/GenBank/DDBJ databases">
        <title>Genome sequence of Clostridium chromiireducens DSM 23318.</title>
        <authorList>
            <person name="Poehlein A."/>
            <person name="Daniel R."/>
        </authorList>
    </citation>
    <scope>NUCLEOTIDE SEQUENCE [LARGE SCALE GENOMIC DNA]</scope>
    <source>
        <strain evidence="1 2">DSM 23318</strain>
    </source>
</reference>
<dbReference type="NCBIfam" id="TIGR02841">
    <property type="entry name" value="spore_YyaC"/>
    <property type="match status" value="1"/>
</dbReference>
<gene>
    <name evidence="1" type="ORF">CLCHR_13180</name>
</gene>
<keyword evidence="2" id="KW-1185">Reference proteome</keyword>
<organism evidence="1 2">
    <name type="scientific">Clostridium chromiireducens</name>
    <dbReference type="NCBI Taxonomy" id="225345"/>
    <lineage>
        <taxon>Bacteria</taxon>
        <taxon>Bacillati</taxon>
        <taxon>Bacillota</taxon>
        <taxon>Clostridia</taxon>
        <taxon>Eubacteriales</taxon>
        <taxon>Clostridiaceae</taxon>
        <taxon>Clostridium</taxon>
    </lineage>
</organism>
<protein>
    <recommendedName>
        <fullName evidence="3">Spore protease YyaC</fullName>
    </recommendedName>
</protein>